<dbReference type="Proteomes" id="UP000295578">
    <property type="component" value="Unassembled WGS sequence"/>
</dbReference>
<accession>A0A4R5C6K6</accession>
<dbReference type="InterPro" id="IPR038561">
    <property type="entry name" value="SoxD_sf"/>
</dbReference>
<keyword evidence="2" id="KW-1185">Reference proteome</keyword>
<sequence>MLLIPCPWCGDRDEVEFHYGGQAHVAYPSDPDALDDAAWADYVFMRDNPKGWFRERWTHTAGCRRWFNVVRHTVTYEIAGSYRPGDVPPKVAS</sequence>
<dbReference type="GO" id="GO:0008115">
    <property type="term" value="F:sarcosine oxidase activity"/>
    <property type="evidence" value="ECO:0007669"/>
    <property type="project" value="InterPro"/>
</dbReference>
<dbReference type="RefSeq" id="WP_132192659.1">
    <property type="nucleotide sequence ID" value="NZ_SMKY01000002.1"/>
</dbReference>
<evidence type="ECO:0000313" key="2">
    <source>
        <dbReference type="Proteomes" id="UP000295578"/>
    </source>
</evidence>
<dbReference type="NCBIfam" id="TIGR01374">
    <property type="entry name" value="soxD"/>
    <property type="match status" value="1"/>
</dbReference>
<gene>
    <name evidence="1" type="ORF">E1293_00765</name>
</gene>
<dbReference type="InterPro" id="IPR006279">
    <property type="entry name" value="SoxD"/>
</dbReference>
<dbReference type="AlphaFoldDB" id="A0A4R5C6K6"/>
<dbReference type="OrthoDB" id="7159274at2"/>
<name>A0A4R5C6K6_9ACTN</name>
<reference evidence="1 2" key="1">
    <citation type="submission" date="2019-03" db="EMBL/GenBank/DDBJ databases">
        <title>Draft genome sequences of novel Actinobacteria.</title>
        <authorList>
            <person name="Sahin N."/>
            <person name="Ay H."/>
            <person name="Saygin H."/>
        </authorList>
    </citation>
    <scope>NUCLEOTIDE SEQUENCE [LARGE SCALE GENOMIC DNA]</scope>
    <source>
        <strain evidence="1 2">DSM 45941</strain>
    </source>
</reference>
<dbReference type="GO" id="GO:0046653">
    <property type="term" value="P:tetrahydrofolate metabolic process"/>
    <property type="evidence" value="ECO:0007669"/>
    <property type="project" value="InterPro"/>
</dbReference>
<organism evidence="1 2">
    <name type="scientific">Actinomadura darangshiensis</name>
    <dbReference type="NCBI Taxonomy" id="705336"/>
    <lineage>
        <taxon>Bacteria</taxon>
        <taxon>Bacillati</taxon>
        <taxon>Actinomycetota</taxon>
        <taxon>Actinomycetes</taxon>
        <taxon>Streptosporangiales</taxon>
        <taxon>Thermomonosporaceae</taxon>
        <taxon>Actinomadura</taxon>
    </lineage>
</organism>
<dbReference type="EMBL" id="SMKY01000002">
    <property type="protein sequence ID" value="TDD92542.1"/>
    <property type="molecule type" value="Genomic_DNA"/>
</dbReference>
<dbReference type="Gene3D" id="3.30.2270.10">
    <property type="entry name" value="Folate-binding superfamily"/>
    <property type="match status" value="1"/>
</dbReference>
<comment type="caution">
    <text evidence="1">The sequence shown here is derived from an EMBL/GenBank/DDBJ whole genome shotgun (WGS) entry which is preliminary data.</text>
</comment>
<proteinExistence type="predicted"/>
<evidence type="ECO:0000313" key="1">
    <source>
        <dbReference type="EMBL" id="TDD92542.1"/>
    </source>
</evidence>
<protein>
    <submittedName>
        <fullName evidence="1">Sarcosine oxidase subunit delta family protein</fullName>
    </submittedName>
</protein>
<dbReference type="Pfam" id="PF04267">
    <property type="entry name" value="SoxD"/>
    <property type="match status" value="1"/>
</dbReference>